<dbReference type="GO" id="GO:0016301">
    <property type="term" value="F:kinase activity"/>
    <property type="evidence" value="ECO:0007669"/>
    <property type="project" value="UniProtKB-KW"/>
</dbReference>
<protein>
    <submittedName>
        <fullName evidence="3">Adenylate kinase family enzyme</fullName>
    </submittedName>
</protein>
<evidence type="ECO:0000256" key="1">
    <source>
        <dbReference type="ARBA" id="ARBA00022741"/>
    </source>
</evidence>
<keyword evidence="4" id="KW-1185">Reference proteome</keyword>
<comment type="caution">
    <text evidence="3">The sequence shown here is derived from an EMBL/GenBank/DDBJ whole genome shotgun (WGS) entry which is preliminary data.</text>
</comment>
<dbReference type="RefSeq" id="WP_183775273.1">
    <property type="nucleotide sequence ID" value="NZ_JACHFW010000011.1"/>
</dbReference>
<reference evidence="3 4" key="1">
    <citation type="submission" date="2020-08" db="EMBL/GenBank/DDBJ databases">
        <title>Genomic Encyclopedia of Type Strains, Phase IV (KMG-IV): sequencing the most valuable type-strain genomes for metagenomic binning, comparative biology and taxonomic classification.</title>
        <authorList>
            <person name="Goeker M."/>
        </authorList>
    </citation>
    <scope>NUCLEOTIDE SEQUENCE [LARGE SCALE GENOMIC DNA]</scope>
    <source>
        <strain evidence="3 4">DSM 106146</strain>
    </source>
</reference>
<name>A0A7W8M6A4_9FIRM</name>
<dbReference type="Pfam" id="PF08433">
    <property type="entry name" value="KTI12"/>
    <property type="match status" value="1"/>
</dbReference>
<gene>
    <name evidence="3" type="ORF">HNP82_002518</name>
</gene>
<organism evidence="3 4">
    <name type="scientific">Catenibacillus scindens</name>
    <dbReference type="NCBI Taxonomy" id="673271"/>
    <lineage>
        <taxon>Bacteria</taxon>
        <taxon>Bacillati</taxon>
        <taxon>Bacillota</taxon>
        <taxon>Clostridia</taxon>
        <taxon>Lachnospirales</taxon>
        <taxon>Lachnospiraceae</taxon>
        <taxon>Catenibacillus</taxon>
    </lineage>
</organism>
<keyword evidence="2" id="KW-0067">ATP-binding</keyword>
<sequence>MAIILSLCGYPGFGKTTQSKKIKSYYGNQAVILSVPKLLAYDVESISVLTEDEVNLIHKNANNANKSMERGVLVDAFIDELLYRAVARFMYKKDVIILDGSPRDLNSFKLFMNLSDTESSNRIIFIYLKTEGNEIDLSINRQIKRAKKEGTQAFTNLEQFEQKTHVFDNFTKSNFRELLYQNHKKVEYYEIICVQEENIVFDNIIKHIVIPVK</sequence>
<keyword evidence="1" id="KW-0547">Nucleotide-binding</keyword>
<dbReference type="AlphaFoldDB" id="A0A7W8M6A4"/>
<dbReference type="InterPro" id="IPR027417">
    <property type="entry name" value="P-loop_NTPase"/>
</dbReference>
<evidence type="ECO:0000256" key="2">
    <source>
        <dbReference type="ARBA" id="ARBA00022840"/>
    </source>
</evidence>
<dbReference type="EMBL" id="JACHFW010000011">
    <property type="protein sequence ID" value="MBB5265372.1"/>
    <property type="molecule type" value="Genomic_DNA"/>
</dbReference>
<keyword evidence="3" id="KW-0808">Transferase</keyword>
<accession>A0A7W8M6A4</accession>
<dbReference type="Proteomes" id="UP000543642">
    <property type="component" value="Unassembled WGS sequence"/>
</dbReference>
<proteinExistence type="predicted"/>
<dbReference type="GO" id="GO:0005524">
    <property type="term" value="F:ATP binding"/>
    <property type="evidence" value="ECO:0007669"/>
    <property type="project" value="UniProtKB-KW"/>
</dbReference>
<dbReference type="Gene3D" id="3.40.50.300">
    <property type="entry name" value="P-loop containing nucleotide triphosphate hydrolases"/>
    <property type="match status" value="1"/>
</dbReference>
<evidence type="ECO:0000313" key="4">
    <source>
        <dbReference type="Proteomes" id="UP000543642"/>
    </source>
</evidence>
<dbReference type="SUPFAM" id="SSF52540">
    <property type="entry name" value="P-loop containing nucleoside triphosphate hydrolases"/>
    <property type="match status" value="1"/>
</dbReference>
<keyword evidence="3" id="KW-0418">Kinase</keyword>
<dbReference type="InterPro" id="IPR013641">
    <property type="entry name" value="KTI12/PSTK"/>
</dbReference>
<evidence type="ECO:0000313" key="3">
    <source>
        <dbReference type="EMBL" id="MBB5265372.1"/>
    </source>
</evidence>